<keyword evidence="2 5" id="KW-0812">Transmembrane</keyword>
<dbReference type="GO" id="GO:0005886">
    <property type="term" value="C:plasma membrane"/>
    <property type="evidence" value="ECO:0007669"/>
    <property type="project" value="TreeGrafter"/>
</dbReference>
<dbReference type="Pfam" id="PF01578">
    <property type="entry name" value="Cytochrom_C_asm"/>
    <property type="match status" value="1"/>
</dbReference>
<evidence type="ECO:0000313" key="7">
    <source>
        <dbReference type="EMBL" id="PTX59371.1"/>
    </source>
</evidence>
<evidence type="ECO:0000256" key="3">
    <source>
        <dbReference type="ARBA" id="ARBA00022989"/>
    </source>
</evidence>
<accession>A0A2T6BTG7</accession>
<dbReference type="OrthoDB" id="2417400at2"/>
<gene>
    <name evidence="7" type="ORF">C8P63_11266</name>
</gene>
<feature type="transmembrane region" description="Helical" evidence="5">
    <location>
        <begin position="243"/>
        <end position="261"/>
    </location>
</feature>
<evidence type="ECO:0000256" key="5">
    <source>
        <dbReference type="SAM" id="Phobius"/>
    </source>
</evidence>
<feature type="transmembrane region" description="Helical" evidence="5">
    <location>
        <begin position="130"/>
        <end position="158"/>
    </location>
</feature>
<keyword evidence="4 5" id="KW-0472">Membrane</keyword>
<feature type="transmembrane region" description="Helical" evidence="5">
    <location>
        <begin position="215"/>
        <end position="231"/>
    </location>
</feature>
<comment type="subcellular location">
    <subcellularLocation>
        <location evidence="1">Membrane</location>
        <topology evidence="1">Multi-pass membrane protein</topology>
    </subcellularLocation>
</comment>
<reference evidence="7 8" key="1">
    <citation type="submission" date="2018-04" db="EMBL/GenBank/DDBJ databases">
        <title>Genomic Encyclopedia of Archaeal and Bacterial Type Strains, Phase II (KMG-II): from individual species to whole genera.</title>
        <authorList>
            <person name="Goeker M."/>
        </authorList>
    </citation>
    <scope>NUCLEOTIDE SEQUENCE [LARGE SCALE GENOMIC DNA]</scope>
    <source>
        <strain evidence="7 8">DSM 45787</strain>
    </source>
</reference>
<proteinExistence type="predicted"/>
<protein>
    <submittedName>
        <fullName evidence="7">HemX family protein</fullName>
    </submittedName>
</protein>
<evidence type="ECO:0000256" key="4">
    <source>
        <dbReference type="ARBA" id="ARBA00023136"/>
    </source>
</evidence>
<comment type="caution">
    <text evidence="7">The sequence shown here is derived from an EMBL/GenBank/DDBJ whole genome shotgun (WGS) entry which is preliminary data.</text>
</comment>
<keyword evidence="8" id="KW-1185">Reference proteome</keyword>
<feature type="transmembrane region" description="Helical" evidence="5">
    <location>
        <begin position="36"/>
        <end position="54"/>
    </location>
</feature>
<feature type="transmembrane region" description="Helical" evidence="5">
    <location>
        <begin position="66"/>
        <end position="84"/>
    </location>
</feature>
<dbReference type="RefSeq" id="WP_108023675.1">
    <property type="nucleotide sequence ID" value="NZ_QBKR01000012.1"/>
</dbReference>
<dbReference type="PANTHER" id="PTHR30071">
    <property type="entry name" value="HEME EXPORTER PROTEIN C"/>
    <property type="match status" value="1"/>
</dbReference>
<name>A0A2T6BTG7_9BACL</name>
<evidence type="ECO:0000256" key="1">
    <source>
        <dbReference type="ARBA" id="ARBA00004141"/>
    </source>
</evidence>
<dbReference type="Proteomes" id="UP000244240">
    <property type="component" value="Unassembled WGS sequence"/>
</dbReference>
<dbReference type="GO" id="GO:0020037">
    <property type="term" value="F:heme binding"/>
    <property type="evidence" value="ECO:0007669"/>
    <property type="project" value="InterPro"/>
</dbReference>
<dbReference type="InterPro" id="IPR045062">
    <property type="entry name" value="Cyt_c_biogenesis_CcsA/CcmC"/>
</dbReference>
<feature type="transmembrane region" description="Helical" evidence="5">
    <location>
        <begin position="91"/>
        <end position="110"/>
    </location>
</feature>
<feature type="transmembrane region" description="Helical" evidence="5">
    <location>
        <begin position="6"/>
        <end position="24"/>
    </location>
</feature>
<dbReference type="GO" id="GO:0017004">
    <property type="term" value="P:cytochrome complex assembly"/>
    <property type="evidence" value="ECO:0007669"/>
    <property type="project" value="InterPro"/>
</dbReference>
<dbReference type="PANTHER" id="PTHR30071:SF15">
    <property type="entry name" value="PROTEIN HEMX"/>
    <property type="match status" value="1"/>
</dbReference>
<keyword evidence="3 5" id="KW-1133">Transmembrane helix</keyword>
<feature type="domain" description="Cytochrome c assembly protein" evidence="6">
    <location>
        <begin position="67"/>
        <end position="263"/>
    </location>
</feature>
<evidence type="ECO:0000259" key="6">
    <source>
        <dbReference type="Pfam" id="PF01578"/>
    </source>
</evidence>
<sequence>MFAESWFYDFIIYVYALSLLFAFSDLMQPSRSSRRLALSFLMAVWFFQTVFFAWRTTEEFPRLAGLDSLLFYSWVLVTGTLVINRLYRMDFFVFAANLLGFGFLASNLYLSPEAASPLTEPLLSELVFVHVTLAFLAYAFFSLSTVCAVLYLVGDYLLKRKQWNRTLRRLPSLGSLQLFSYRLNMLGVPLLMLAMILGIVWAYEKVGGDFWYDPKIFGSFIVLAAYSVYLYQRVARGWNGRRLAWWGVISFFTVMVNYLISNAGLSFHQWL</sequence>
<evidence type="ECO:0000313" key="8">
    <source>
        <dbReference type="Proteomes" id="UP000244240"/>
    </source>
</evidence>
<organism evidence="7 8">
    <name type="scientific">Melghirimyces profundicolus</name>
    <dbReference type="NCBI Taxonomy" id="1242148"/>
    <lineage>
        <taxon>Bacteria</taxon>
        <taxon>Bacillati</taxon>
        <taxon>Bacillota</taxon>
        <taxon>Bacilli</taxon>
        <taxon>Bacillales</taxon>
        <taxon>Thermoactinomycetaceae</taxon>
        <taxon>Melghirimyces</taxon>
    </lineage>
</organism>
<feature type="transmembrane region" description="Helical" evidence="5">
    <location>
        <begin position="179"/>
        <end position="203"/>
    </location>
</feature>
<dbReference type="InterPro" id="IPR002541">
    <property type="entry name" value="Cyt_c_assembly"/>
</dbReference>
<dbReference type="AlphaFoldDB" id="A0A2T6BTG7"/>
<evidence type="ECO:0000256" key="2">
    <source>
        <dbReference type="ARBA" id="ARBA00022692"/>
    </source>
</evidence>
<dbReference type="EMBL" id="QBKR01000012">
    <property type="protein sequence ID" value="PTX59371.1"/>
    <property type="molecule type" value="Genomic_DNA"/>
</dbReference>